<dbReference type="Proteomes" id="UP001549167">
    <property type="component" value="Unassembled WGS sequence"/>
</dbReference>
<dbReference type="EMBL" id="JBEPMX010000019">
    <property type="protein sequence ID" value="MET3684430.1"/>
    <property type="molecule type" value="Genomic_DNA"/>
</dbReference>
<keyword evidence="1" id="KW-0472">Membrane</keyword>
<reference evidence="2 3" key="1">
    <citation type="submission" date="2024-06" db="EMBL/GenBank/DDBJ databases">
        <title>Genomic Encyclopedia of Type Strains, Phase IV (KMG-IV): sequencing the most valuable type-strain genomes for metagenomic binning, comparative biology and taxonomic classification.</title>
        <authorList>
            <person name="Goeker M."/>
        </authorList>
    </citation>
    <scope>NUCLEOTIDE SEQUENCE [LARGE SCALE GENOMIC DNA]</scope>
    <source>
        <strain evidence="2 3">DSM 23520</strain>
    </source>
</reference>
<gene>
    <name evidence="2" type="ORF">ABID56_002567</name>
</gene>
<organism evidence="2 3">
    <name type="scientific">Alkalibacillus flavidus</name>
    <dbReference type="NCBI Taxonomy" id="546021"/>
    <lineage>
        <taxon>Bacteria</taxon>
        <taxon>Bacillati</taxon>
        <taxon>Bacillota</taxon>
        <taxon>Bacilli</taxon>
        <taxon>Bacillales</taxon>
        <taxon>Bacillaceae</taxon>
        <taxon>Alkalibacillus</taxon>
    </lineage>
</organism>
<sequence>MDSLSKDSVQNNGRDGVVCSKCHSKEIVANKRGYSFSIMFLVLFSFILLAIVVMLANALFSDLYFMFFGMLSGMILGLSLPVAIVSGFVGRSNIVNGCMNCGHKWLPKSKK</sequence>
<protein>
    <submittedName>
        <fullName evidence="2">DNA-directed RNA polymerase subunit RPC12/RpoP</fullName>
    </submittedName>
</protein>
<dbReference type="RefSeq" id="WP_354221779.1">
    <property type="nucleotide sequence ID" value="NZ_JBEPMX010000019.1"/>
</dbReference>
<accession>A0ABV2L0V3</accession>
<evidence type="ECO:0000313" key="2">
    <source>
        <dbReference type="EMBL" id="MET3684430.1"/>
    </source>
</evidence>
<keyword evidence="3" id="KW-1185">Reference proteome</keyword>
<comment type="caution">
    <text evidence="2">The sequence shown here is derived from an EMBL/GenBank/DDBJ whole genome shotgun (WGS) entry which is preliminary data.</text>
</comment>
<name>A0ABV2L0V3_9BACI</name>
<keyword evidence="1" id="KW-1133">Transmembrane helix</keyword>
<evidence type="ECO:0000256" key="1">
    <source>
        <dbReference type="SAM" id="Phobius"/>
    </source>
</evidence>
<feature type="transmembrane region" description="Helical" evidence="1">
    <location>
        <begin position="63"/>
        <end position="89"/>
    </location>
</feature>
<keyword evidence="1" id="KW-0812">Transmembrane</keyword>
<evidence type="ECO:0000313" key="3">
    <source>
        <dbReference type="Proteomes" id="UP001549167"/>
    </source>
</evidence>
<keyword evidence="2" id="KW-0804">Transcription</keyword>
<dbReference type="GO" id="GO:0000428">
    <property type="term" value="C:DNA-directed RNA polymerase complex"/>
    <property type="evidence" value="ECO:0007669"/>
    <property type="project" value="UniProtKB-KW"/>
</dbReference>
<feature type="transmembrane region" description="Helical" evidence="1">
    <location>
        <begin position="34"/>
        <end position="57"/>
    </location>
</feature>
<keyword evidence="2" id="KW-0240">DNA-directed RNA polymerase</keyword>
<proteinExistence type="predicted"/>